<name>A0ABV6ATC2_9DEIO</name>
<dbReference type="InterPro" id="IPR038637">
    <property type="entry name" value="NPCBM_sf"/>
</dbReference>
<evidence type="ECO:0000313" key="4">
    <source>
        <dbReference type="Proteomes" id="UP001589733"/>
    </source>
</evidence>
<feature type="chain" id="PRO_5045179577" evidence="1">
    <location>
        <begin position="21"/>
        <end position="434"/>
    </location>
</feature>
<dbReference type="Gene3D" id="2.60.120.1060">
    <property type="entry name" value="NPCBM/NEW2 domain"/>
    <property type="match status" value="1"/>
</dbReference>
<dbReference type="RefSeq" id="WP_380004985.1">
    <property type="nucleotide sequence ID" value="NZ_JBHLYR010000008.1"/>
</dbReference>
<dbReference type="Proteomes" id="UP001589733">
    <property type="component" value="Unassembled WGS sequence"/>
</dbReference>
<evidence type="ECO:0000259" key="2">
    <source>
        <dbReference type="SMART" id="SM00776"/>
    </source>
</evidence>
<proteinExistence type="predicted"/>
<dbReference type="InterPro" id="IPR008979">
    <property type="entry name" value="Galactose-bd-like_sf"/>
</dbReference>
<organism evidence="3 4">
    <name type="scientific">Deinococcus oregonensis</name>
    <dbReference type="NCBI Taxonomy" id="1805970"/>
    <lineage>
        <taxon>Bacteria</taxon>
        <taxon>Thermotogati</taxon>
        <taxon>Deinococcota</taxon>
        <taxon>Deinococci</taxon>
        <taxon>Deinococcales</taxon>
        <taxon>Deinococcaceae</taxon>
        <taxon>Deinococcus</taxon>
    </lineage>
</organism>
<keyword evidence="1" id="KW-0732">Signal</keyword>
<gene>
    <name evidence="3" type="ORF">ACFFLM_01960</name>
</gene>
<protein>
    <submittedName>
        <fullName evidence="3">NPCBM/NEW2 domain-containing protein</fullName>
    </submittedName>
</protein>
<dbReference type="SMART" id="SM00776">
    <property type="entry name" value="NPCBM"/>
    <property type="match status" value="1"/>
</dbReference>
<dbReference type="PROSITE" id="PS51257">
    <property type="entry name" value="PROKAR_LIPOPROTEIN"/>
    <property type="match status" value="1"/>
</dbReference>
<evidence type="ECO:0000256" key="1">
    <source>
        <dbReference type="SAM" id="SignalP"/>
    </source>
</evidence>
<dbReference type="Pfam" id="PF08305">
    <property type="entry name" value="NPCBM"/>
    <property type="match status" value="1"/>
</dbReference>
<reference evidence="3 4" key="1">
    <citation type="submission" date="2024-09" db="EMBL/GenBank/DDBJ databases">
        <authorList>
            <person name="Sun Q."/>
            <person name="Mori K."/>
        </authorList>
    </citation>
    <scope>NUCLEOTIDE SEQUENCE [LARGE SCALE GENOMIC DNA]</scope>
    <source>
        <strain evidence="3 4">JCM 13503</strain>
    </source>
</reference>
<dbReference type="InterPro" id="IPR013222">
    <property type="entry name" value="Glyco_hyd_98_carb-bd"/>
</dbReference>
<comment type="caution">
    <text evidence="3">The sequence shown here is derived from an EMBL/GenBank/DDBJ whole genome shotgun (WGS) entry which is preliminary data.</text>
</comment>
<keyword evidence="4" id="KW-1185">Reference proteome</keyword>
<feature type="signal peptide" evidence="1">
    <location>
        <begin position="1"/>
        <end position="20"/>
    </location>
</feature>
<dbReference type="EMBL" id="JBHLYR010000008">
    <property type="protein sequence ID" value="MFB9990754.1"/>
    <property type="molecule type" value="Genomic_DNA"/>
</dbReference>
<dbReference type="SUPFAM" id="SSF49785">
    <property type="entry name" value="Galactose-binding domain-like"/>
    <property type="match status" value="1"/>
</dbReference>
<accession>A0ABV6ATC2</accession>
<evidence type="ECO:0000313" key="3">
    <source>
        <dbReference type="EMBL" id="MFB9990754.1"/>
    </source>
</evidence>
<feature type="domain" description="Glycosyl hydrolase family 98 putative carbohydrate-binding module" evidence="2">
    <location>
        <begin position="54"/>
        <end position="203"/>
    </location>
</feature>
<sequence>MNRWWRPPLMLLTLALAACGQLPDSGLLSETADIAPDQGNWAQVSQLAPQALMPDGINSLAYERALTATNGWGPIETDRSNGQQAGGDGKPLTLNGVSFPKGYGVHAPSELKYSLAGTDNARCVRFKAQIGLDDEVGTQGSAVFQVWGDTGKLYDSGLMTGASATQQVSVDVRGQSTLRLVVTDGGNGKSFDHADWINPVLVCVPDLTLSVPGETRIYQDTHGTVPLTITNNSRSFRGDVTYSVQASYDTGGYFQVISTGTRLTGAARQVQALSVFMGRAATDDTFPADLVVQYAGEEVARTPLNLGTLEQRAVLHFPETLPDLQVGKSVVINVPVSVLPGGETTGVKISLRPNSGQAPDWLNASVVGSGELPREGGVLQIKLTATRAAWPGEPTEALAQLRIYEENFAHAYPVQISTLPVRLAAAEVWAKTGE</sequence>